<comment type="function">
    <text evidence="8">Provides the precursors necessary for DNA synthesis. Catalyzes the biosynthesis of deoxyribonucleotides from the corresponding ribonucleotides.</text>
</comment>
<dbReference type="InterPro" id="IPR026494">
    <property type="entry name" value="RNR_NrdF-like"/>
</dbReference>
<evidence type="ECO:0000256" key="7">
    <source>
        <dbReference type="ARBA" id="ARBA00047754"/>
    </source>
</evidence>
<comment type="catalytic activity">
    <reaction evidence="7 8">
        <text>a 2'-deoxyribonucleoside 5'-diphosphate + [thioredoxin]-disulfide + H2O = a ribonucleoside 5'-diphosphate + [thioredoxin]-dithiol</text>
        <dbReference type="Rhea" id="RHEA:23252"/>
        <dbReference type="Rhea" id="RHEA-COMP:10698"/>
        <dbReference type="Rhea" id="RHEA-COMP:10700"/>
        <dbReference type="ChEBI" id="CHEBI:15377"/>
        <dbReference type="ChEBI" id="CHEBI:29950"/>
        <dbReference type="ChEBI" id="CHEBI:50058"/>
        <dbReference type="ChEBI" id="CHEBI:57930"/>
        <dbReference type="ChEBI" id="CHEBI:73316"/>
        <dbReference type="EC" id="1.17.4.1"/>
    </reaction>
</comment>
<evidence type="ECO:0000256" key="6">
    <source>
        <dbReference type="ARBA" id="ARBA00023116"/>
    </source>
</evidence>
<evidence type="ECO:0000256" key="9">
    <source>
        <dbReference type="PIRSR" id="PIRSR000355-1"/>
    </source>
</evidence>
<dbReference type="InterPro" id="IPR000358">
    <property type="entry name" value="RNR_small_fam"/>
</dbReference>
<feature type="transmembrane region" description="Helical" evidence="11">
    <location>
        <begin position="155"/>
        <end position="178"/>
    </location>
</feature>
<dbReference type="NCBIfam" id="NF007183">
    <property type="entry name" value="PRK09614.1-2"/>
    <property type="match status" value="1"/>
</dbReference>
<feature type="binding site" evidence="10">
    <location>
        <position position="102"/>
    </location>
    <ligand>
        <name>Fe cation</name>
        <dbReference type="ChEBI" id="CHEBI:24875"/>
        <label>2</label>
    </ligand>
</feature>
<feature type="binding site" evidence="10">
    <location>
        <position position="71"/>
    </location>
    <ligand>
        <name>Fe cation</name>
        <dbReference type="ChEBI" id="CHEBI:24875"/>
        <label>1</label>
    </ligand>
</feature>
<dbReference type="PANTHER" id="PTHR23409">
    <property type="entry name" value="RIBONUCLEOSIDE-DIPHOSPHATE REDUCTASE SMALL CHAIN"/>
    <property type="match status" value="1"/>
</dbReference>
<keyword evidence="4 8" id="KW-0560">Oxidoreductase</keyword>
<feature type="binding site" evidence="10">
    <location>
        <position position="166"/>
    </location>
    <ligand>
        <name>Fe cation</name>
        <dbReference type="ChEBI" id="CHEBI:24875"/>
        <label>2</label>
    </ligand>
</feature>
<comment type="caution">
    <text evidence="12">The sequence shown here is derived from an EMBL/GenBank/DDBJ whole genome shotgun (WGS) entry which is preliminary data.</text>
</comment>
<keyword evidence="3 8" id="KW-0479">Metal-binding</keyword>
<dbReference type="EC" id="1.17.4.1" evidence="8"/>
<dbReference type="GO" id="GO:0005971">
    <property type="term" value="C:ribonucleoside-diphosphate reductase complex"/>
    <property type="evidence" value="ECO:0007669"/>
    <property type="project" value="InterPro"/>
</dbReference>
<dbReference type="InterPro" id="IPR009078">
    <property type="entry name" value="Ferritin-like_SF"/>
</dbReference>
<dbReference type="EMBL" id="BIMN01000001">
    <property type="protein sequence ID" value="GCE63283.1"/>
    <property type="molecule type" value="Genomic_DNA"/>
</dbReference>
<evidence type="ECO:0000256" key="2">
    <source>
        <dbReference type="ARBA" id="ARBA00011209"/>
    </source>
</evidence>
<feature type="binding site" evidence="10">
    <location>
        <position position="105"/>
    </location>
    <ligand>
        <name>Fe cation</name>
        <dbReference type="ChEBI" id="CHEBI:24875"/>
        <label>1</label>
    </ligand>
</feature>
<keyword evidence="11" id="KW-1133">Transmembrane helix</keyword>
<keyword evidence="6 8" id="KW-0215">Deoxyribonucleotide synthesis</keyword>
<evidence type="ECO:0000256" key="4">
    <source>
        <dbReference type="ARBA" id="ARBA00023002"/>
    </source>
</evidence>
<comment type="similarity">
    <text evidence="1 8">Belongs to the ribonucleoside diphosphate reductase small chain family.</text>
</comment>
<dbReference type="AlphaFoldDB" id="A0A478FPJ8"/>
<dbReference type="Gene3D" id="1.10.620.20">
    <property type="entry name" value="Ribonucleotide Reductase, subunit A"/>
    <property type="match status" value="1"/>
</dbReference>
<keyword evidence="5 8" id="KW-0408">Iron</keyword>
<keyword evidence="11" id="KW-0472">Membrane</keyword>
<accession>A0A478FPJ8</accession>
<dbReference type="PANTHER" id="PTHR23409:SF18">
    <property type="entry name" value="RIBONUCLEOSIDE-DIPHOSPHATE REDUCTASE SUBUNIT M2"/>
    <property type="match status" value="1"/>
</dbReference>
<dbReference type="GO" id="GO:0046872">
    <property type="term" value="F:metal ion binding"/>
    <property type="evidence" value="ECO:0007669"/>
    <property type="project" value="UniProtKB-KW"/>
</dbReference>
<keyword evidence="11" id="KW-0812">Transmembrane</keyword>
<dbReference type="GO" id="GO:0004748">
    <property type="term" value="F:ribonucleoside-diphosphate reductase activity, thioredoxin disulfide as acceptor"/>
    <property type="evidence" value="ECO:0007669"/>
    <property type="project" value="UniProtKB-EC"/>
</dbReference>
<evidence type="ECO:0000256" key="3">
    <source>
        <dbReference type="ARBA" id="ARBA00022723"/>
    </source>
</evidence>
<name>A0A478FPJ8_9MOLU</name>
<evidence type="ECO:0000313" key="12">
    <source>
        <dbReference type="EMBL" id="GCE63283.1"/>
    </source>
</evidence>
<dbReference type="NCBIfam" id="TIGR04171">
    <property type="entry name" value="RNR_1b_NrdF"/>
    <property type="match status" value="1"/>
</dbReference>
<evidence type="ECO:0000256" key="11">
    <source>
        <dbReference type="SAM" id="Phobius"/>
    </source>
</evidence>
<protein>
    <recommendedName>
        <fullName evidence="8">Ribonucleoside-diphosphate reductase subunit beta</fullName>
        <ecNumber evidence="8">1.17.4.1</ecNumber>
    </recommendedName>
</protein>
<reference evidence="12 13" key="1">
    <citation type="submission" date="2019-01" db="EMBL/GenBank/DDBJ databases">
        <title>Draft genome sequences of Candidatus Mycoplasma haemohominis SWG34-3 identified from a patient with pyrexia, anemia and liver dysfunction.</title>
        <authorList>
            <person name="Sekizuka T."/>
            <person name="Hattori N."/>
            <person name="Katano H."/>
            <person name="Takuma T."/>
            <person name="Ito T."/>
            <person name="Arai N."/>
            <person name="Yanai R."/>
            <person name="Ishii S."/>
            <person name="Miura Y."/>
            <person name="Tokunaga T."/>
            <person name="Watanabe H."/>
            <person name="Nomura N."/>
            <person name="Eguchi J."/>
            <person name="Arai T."/>
            <person name="Hasegawa H."/>
            <person name="Nakamaki T."/>
            <person name="Wakita T."/>
            <person name="Niki Y."/>
            <person name="Kuroda M."/>
        </authorList>
    </citation>
    <scope>NUCLEOTIDE SEQUENCE [LARGE SCALE GENOMIC DNA]</scope>
    <source>
        <strain evidence="12">SWG34-3</strain>
    </source>
</reference>
<dbReference type="PIRSF" id="PIRSF000355">
    <property type="entry name" value="NrdB"/>
    <property type="match status" value="1"/>
</dbReference>
<dbReference type="SUPFAM" id="SSF47240">
    <property type="entry name" value="Ferritin-like"/>
    <property type="match status" value="1"/>
</dbReference>
<feature type="binding site" evidence="10">
    <location>
        <position position="102"/>
    </location>
    <ligand>
        <name>Fe cation</name>
        <dbReference type="ChEBI" id="CHEBI:24875"/>
        <label>1</label>
    </ligand>
</feature>
<gene>
    <name evidence="12" type="primary">nrdF</name>
    <name evidence="12" type="ORF">MHSWG343_02700</name>
</gene>
<feature type="binding site" evidence="10">
    <location>
        <position position="203"/>
    </location>
    <ligand>
        <name>Fe cation</name>
        <dbReference type="ChEBI" id="CHEBI:24875"/>
        <label>2</label>
    </ligand>
</feature>
<evidence type="ECO:0000256" key="8">
    <source>
        <dbReference type="PIRNR" id="PIRNR000355"/>
    </source>
</evidence>
<dbReference type="GO" id="GO:0009263">
    <property type="term" value="P:deoxyribonucleotide biosynthetic process"/>
    <property type="evidence" value="ECO:0007669"/>
    <property type="project" value="UniProtKB-KW"/>
</dbReference>
<dbReference type="Pfam" id="PF00268">
    <property type="entry name" value="Ribonuc_red_sm"/>
    <property type="match status" value="1"/>
</dbReference>
<evidence type="ECO:0000256" key="5">
    <source>
        <dbReference type="ARBA" id="ARBA00023004"/>
    </source>
</evidence>
<dbReference type="InterPro" id="IPR033909">
    <property type="entry name" value="RNR_small"/>
</dbReference>
<evidence type="ECO:0000313" key="13">
    <source>
        <dbReference type="Proteomes" id="UP000324831"/>
    </source>
</evidence>
<dbReference type="UniPathway" id="UPA00326"/>
<dbReference type="CDD" id="cd01049">
    <property type="entry name" value="RNRR2"/>
    <property type="match status" value="1"/>
</dbReference>
<evidence type="ECO:0000256" key="10">
    <source>
        <dbReference type="PIRSR" id="PIRSR000355-2"/>
    </source>
</evidence>
<feature type="active site" evidence="9">
    <location>
        <position position="109"/>
    </location>
</feature>
<dbReference type="Proteomes" id="UP000324831">
    <property type="component" value="Unassembled WGS sequence"/>
</dbReference>
<sequence length="327" mass="37942">MIFKSKKPVFTGVNWNKIDDTYSKAFWDQNVRQFWIDEEIPLSGDKIVWNELSEDERDVYKKVLVGLTLLDTHQGTIGMNSIASAIESHHTVAVLQFMAMMEHMHAKSYSSIFSTLCTTEEIDELFAWSEKQVHLQKKLSIVVKYYETIENEETLYMAMVASVFLESFLFYSGFYYILLLSGKGLMVNSGEIINLIIRDEAIHGVYIGLLANEIYKTWNPEKQAMFDKKARELLKELMENEVEYTKEIYTKIGLVDEVKKFLEYNANKALQNLQLKEEYDTTAEDISSIVFNGLKTTTKNHDFFSSKGNGYIKPTKIEEVKDEDFQF</sequence>
<evidence type="ECO:0000256" key="1">
    <source>
        <dbReference type="ARBA" id="ARBA00009303"/>
    </source>
</evidence>
<proteinExistence type="inferred from homology"/>
<comment type="subunit">
    <text evidence="2">Tetramer of two alpha and two beta subunits.</text>
</comment>
<comment type="cofactor">
    <cofactor evidence="8 10">
        <name>Fe cation</name>
        <dbReference type="ChEBI" id="CHEBI:24875"/>
    </cofactor>
    <text evidence="8 10">Binds 2 iron ions per subunit.</text>
</comment>
<dbReference type="InterPro" id="IPR012348">
    <property type="entry name" value="RNR-like"/>
</dbReference>
<feature type="binding site" evidence="10">
    <location>
        <position position="200"/>
    </location>
    <ligand>
        <name>Fe cation</name>
        <dbReference type="ChEBI" id="CHEBI:24875"/>
        <label>2</label>
    </ligand>
</feature>
<organism evidence="12 13">
    <name type="scientific">Candidatus Mycoplasma haematohominis</name>
    <dbReference type="NCBI Taxonomy" id="1494318"/>
    <lineage>
        <taxon>Bacteria</taxon>
        <taxon>Bacillati</taxon>
        <taxon>Mycoplasmatota</taxon>
        <taxon>Mollicutes</taxon>
        <taxon>Mycoplasmataceae</taxon>
        <taxon>Mycoplasma</taxon>
    </lineage>
</organism>